<dbReference type="Pfam" id="PF01458">
    <property type="entry name" value="SUFBD_core"/>
    <property type="match status" value="1"/>
</dbReference>
<dbReference type="RefSeq" id="WP_150203619.1">
    <property type="nucleotide sequence ID" value="NZ_CP043939.1"/>
</dbReference>
<accession>A0A5P1WYY1</accession>
<dbReference type="Pfam" id="PF19295">
    <property type="entry name" value="SufBD_N"/>
    <property type="match status" value="1"/>
</dbReference>
<dbReference type="PANTHER" id="PTHR30508:SF1">
    <property type="entry name" value="UPF0051 PROTEIN ABCI8, CHLOROPLASTIC-RELATED"/>
    <property type="match status" value="1"/>
</dbReference>
<proteinExistence type="inferred from homology"/>
<evidence type="ECO:0000313" key="5">
    <source>
        <dbReference type="Proteomes" id="UP000325295"/>
    </source>
</evidence>
<feature type="domain" description="SUF system FeS cluster assembly SufBD N-terminal" evidence="3">
    <location>
        <begin position="80"/>
        <end position="163"/>
    </location>
</feature>
<dbReference type="InterPro" id="IPR045595">
    <property type="entry name" value="SufBD_N"/>
</dbReference>
<evidence type="ECO:0000259" key="3">
    <source>
        <dbReference type="Pfam" id="PF19295"/>
    </source>
</evidence>
<comment type="similarity">
    <text evidence="1">Belongs to the iron-sulfur cluster assembly SufBD family.</text>
</comment>
<dbReference type="InterPro" id="IPR000825">
    <property type="entry name" value="SUF_FeS_clus_asmbl_SufBD_core"/>
</dbReference>
<dbReference type="GO" id="GO:0016226">
    <property type="term" value="P:iron-sulfur cluster assembly"/>
    <property type="evidence" value="ECO:0007669"/>
    <property type="project" value="InterPro"/>
</dbReference>
<dbReference type="KEGG" id="lnn:F0161_02585"/>
<evidence type="ECO:0000259" key="2">
    <source>
        <dbReference type="Pfam" id="PF01458"/>
    </source>
</evidence>
<sequence length="431" mass="48092">MAIRSKTLQLNETIVQNAQFNNEPEWFNALRQKAADLVPTLELPTIDKVDFHRWPLFNFAENEVETTEIPTEVQDELVNYQFASVGYQTVKSELPDEMTAQGVVVTDFQTALDEHADLVRDYFMTKAIQLDEDQLTAVNTALVSSGAVVYVPKNVHLKTPIQLLQVQDSRSKQNFVNHTLVIAEENCSFQLLQRTFTVGEEQNPAHVTVEVIANPGSHVRFSSLDSMSEKTNSYFNRRGNLSRDAQIDWTLGVLNHGNTVADFDSDLNGNGSHAEVQSVAISTGKQVQGIDTRVTNRGKHSEGNILQRGVILDKATLVFNGIGKIIHGAHGAKAQQENRILMLSDEARGDANPILLIDENDVIAGHAASVGRINQQQLYYLMSRGLPKEVAQRLVIRGFLGVILREIPSENVRQQMVDMIERKLIDGQRTK</sequence>
<gene>
    <name evidence="4" type="primary">sufD</name>
    <name evidence="4" type="ORF">F0161_02585</name>
</gene>
<reference evidence="4 5" key="1">
    <citation type="submission" date="2019-09" db="EMBL/GenBank/DDBJ databases">
        <title>Complete Genome Sequence of Lactobacillus nenjiangensis SH-Y15, isolated from sauerkraut.</title>
        <authorList>
            <person name="Yang H."/>
        </authorList>
    </citation>
    <scope>NUCLEOTIDE SEQUENCE [LARGE SCALE GENOMIC DNA]</scope>
    <source>
        <strain evidence="4 5">SH-Y15</strain>
    </source>
</reference>
<dbReference type="InterPro" id="IPR011542">
    <property type="entry name" value="SUF_FeS_clus_asmbl_SufD"/>
</dbReference>
<dbReference type="Proteomes" id="UP000325295">
    <property type="component" value="Chromosome"/>
</dbReference>
<dbReference type="OrthoDB" id="9803529at2"/>
<protein>
    <submittedName>
        <fullName evidence="4">Fe-S cluster assembly protein SufD</fullName>
    </submittedName>
</protein>
<dbReference type="AlphaFoldDB" id="A0A5P1WYY1"/>
<keyword evidence="5" id="KW-1185">Reference proteome</keyword>
<feature type="domain" description="SUF system FeS cluster assembly SufBD core" evidence="2">
    <location>
        <begin position="171"/>
        <end position="399"/>
    </location>
</feature>
<dbReference type="InterPro" id="IPR055346">
    <property type="entry name" value="Fe-S_cluster_assembly_SufBD"/>
</dbReference>
<evidence type="ECO:0000313" key="4">
    <source>
        <dbReference type="EMBL" id="QER66870.1"/>
    </source>
</evidence>
<evidence type="ECO:0000256" key="1">
    <source>
        <dbReference type="ARBA" id="ARBA00043967"/>
    </source>
</evidence>
<dbReference type="SUPFAM" id="SSF101960">
    <property type="entry name" value="Stabilizer of iron transporter SufD"/>
    <property type="match status" value="1"/>
</dbReference>
<dbReference type="InterPro" id="IPR037284">
    <property type="entry name" value="SUF_FeS_clus_asmbl_SufBD_sf"/>
</dbReference>
<dbReference type="EMBL" id="CP043939">
    <property type="protein sequence ID" value="QER66870.1"/>
    <property type="molecule type" value="Genomic_DNA"/>
</dbReference>
<name>A0A5P1WYY1_9LACO</name>
<dbReference type="PANTHER" id="PTHR30508">
    <property type="entry name" value="FES CLUSTER ASSEMBLY PROTEIN SUF"/>
    <property type="match status" value="1"/>
</dbReference>
<dbReference type="NCBIfam" id="TIGR01981">
    <property type="entry name" value="sufD"/>
    <property type="match status" value="1"/>
</dbReference>
<organism evidence="4 5">
    <name type="scientific">Paucilactobacillus nenjiangensis</name>
    <dbReference type="NCBI Taxonomy" id="1296540"/>
    <lineage>
        <taxon>Bacteria</taxon>
        <taxon>Bacillati</taxon>
        <taxon>Bacillota</taxon>
        <taxon>Bacilli</taxon>
        <taxon>Lactobacillales</taxon>
        <taxon>Lactobacillaceae</taxon>
        <taxon>Paucilactobacillus</taxon>
    </lineage>
</organism>